<comment type="subcellular location">
    <subcellularLocation>
        <location evidence="1">Cell envelope</location>
    </subcellularLocation>
</comment>
<dbReference type="Gene3D" id="1.25.40.10">
    <property type="entry name" value="Tetratricopeptide repeat domain"/>
    <property type="match status" value="1"/>
</dbReference>
<dbReference type="AlphaFoldDB" id="A0A1I0ERV1"/>
<gene>
    <name evidence="10" type="ORF">SAMN05216326_12950</name>
</gene>
<dbReference type="GO" id="GO:0030313">
    <property type="term" value="C:cell envelope"/>
    <property type="evidence" value="ECO:0007669"/>
    <property type="project" value="UniProtKB-SubCell"/>
</dbReference>
<dbReference type="InterPro" id="IPR017560">
    <property type="entry name" value="Cyt_c_biogenesis_CcmI"/>
</dbReference>
<feature type="repeat" description="TPR" evidence="5">
    <location>
        <begin position="243"/>
        <end position="276"/>
    </location>
</feature>
<dbReference type="InterPro" id="IPR051263">
    <property type="entry name" value="C-type_cytochrome_biogenesis"/>
</dbReference>
<evidence type="ECO:0000259" key="8">
    <source>
        <dbReference type="Pfam" id="PF23892"/>
    </source>
</evidence>
<dbReference type="PANTHER" id="PTHR47870">
    <property type="entry name" value="CYTOCHROME C-TYPE BIOGENESIS PROTEIN CCMH"/>
    <property type="match status" value="1"/>
</dbReference>
<dbReference type="InterPro" id="IPR011990">
    <property type="entry name" value="TPR-like_helical_dom_sf"/>
</dbReference>
<dbReference type="NCBIfam" id="TIGR03142">
    <property type="entry name" value="cytochro_ccmI"/>
    <property type="match status" value="1"/>
</dbReference>
<reference evidence="11" key="1">
    <citation type="submission" date="2016-10" db="EMBL/GenBank/DDBJ databases">
        <authorList>
            <person name="Varghese N."/>
            <person name="Submissions S."/>
        </authorList>
    </citation>
    <scope>NUCLEOTIDE SEQUENCE [LARGE SCALE GENOMIC DNA]</scope>
    <source>
        <strain evidence="11">Nm71</strain>
    </source>
</reference>
<dbReference type="InterPro" id="IPR056412">
    <property type="entry name" value="Ig_CycH"/>
</dbReference>
<evidence type="ECO:0000256" key="3">
    <source>
        <dbReference type="ARBA" id="ARBA00022748"/>
    </source>
</evidence>
<evidence type="ECO:0000259" key="9">
    <source>
        <dbReference type="Pfam" id="PF23914"/>
    </source>
</evidence>
<dbReference type="PANTHER" id="PTHR47870:SF4">
    <property type="entry name" value="CYTOCHROME C-TYPE BIOGENESIS PROTEIN CYCH"/>
    <property type="match status" value="1"/>
</dbReference>
<evidence type="ECO:0000256" key="4">
    <source>
        <dbReference type="ARBA" id="ARBA00022803"/>
    </source>
</evidence>
<feature type="transmembrane region" description="Helical" evidence="7">
    <location>
        <begin position="94"/>
        <end position="116"/>
    </location>
</feature>
<dbReference type="InterPro" id="IPR056413">
    <property type="entry name" value="TPR_CcmH_CycH"/>
</dbReference>
<keyword evidence="7" id="KW-1133">Transmembrane helix</keyword>
<evidence type="ECO:0000256" key="6">
    <source>
        <dbReference type="SAM" id="MobiDB-lite"/>
    </source>
</evidence>
<evidence type="ECO:0000256" key="2">
    <source>
        <dbReference type="ARBA" id="ARBA00022737"/>
    </source>
</evidence>
<keyword evidence="3" id="KW-0201">Cytochrome c-type biogenesis</keyword>
<keyword evidence="2" id="KW-0677">Repeat</keyword>
<keyword evidence="7" id="KW-0812">Transmembrane</keyword>
<proteinExistence type="predicted"/>
<dbReference type="OrthoDB" id="9776053at2"/>
<feature type="region of interest" description="Disordered" evidence="6">
    <location>
        <begin position="290"/>
        <end position="337"/>
    </location>
</feature>
<dbReference type="GO" id="GO:0005886">
    <property type="term" value="C:plasma membrane"/>
    <property type="evidence" value="ECO:0007669"/>
    <property type="project" value="TreeGrafter"/>
</dbReference>
<evidence type="ECO:0000256" key="5">
    <source>
        <dbReference type="PROSITE-ProRule" id="PRU00339"/>
    </source>
</evidence>
<feature type="repeat" description="TPR" evidence="5">
    <location>
        <begin position="172"/>
        <end position="205"/>
    </location>
</feature>
<dbReference type="Pfam" id="PF23914">
    <property type="entry name" value="TPR_CcmH_CycH"/>
    <property type="match status" value="1"/>
</dbReference>
<accession>A0A1I0ERV1</accession>
<dbReference type="Proteomes" id="UP000199345">
    <property type="component" value="Unassembled WGS sequence"/>
</dbReference>
<evidence type="ECO:0000313" key="11">
    <source>
        <dbReference type="Proteomes" id="UP000199345"/>
    </source>
</evidence>
<keyword evidence="11" id="KW-1185">Reference proteome</keyword>
<evidence type="ECO:0000256" key="1">
    <source>
        <dbReference type="ARBA" id="ARBA00004196"/>
    </source>
</evidence>
<dbReference type="PROSITE" id="PS50005">
    <property type="entry name" value="TPR"/>
    <property type="match status" value="2"/>
</dbReference>
<sequence>MTAFWVISGIFIIVALLFIIPTLLKVRNVQEQKVERDAVNVTVYRDQLKELDRDLENDILTQEQYNQSKQELQQRMLQDVQGTETVVLNNTNKVVNIAVSTVVALTLPIAAIYIYLEIGDTRGLLPQAQLANAVQMSQGSGASESAMPEGHDNFNSVLDNLTARLNNNPEDIEGWFMLARTYAIMKQYEEAAATYARLNELIPNNPQILSDYADVLAMTKEGNLAGEPSELIQKALSIDPEYPKALALAGTVEFEQNHFDQAADYWERLLAVIPADSQLAKSVSESIAEARSMSGGDTLQNKEQLASNTESENIVEQSTNNNEHQQTSSGDGAQDQTNLSISGKVTISDTLASKANPNDTLFIYARAETGPKMPLAILRLSVRDLPTTFTLTDAMAMTPAMKLSSFENVVVEARVSKSGQAVPSSGDFQGLSKPVKIGNNNVMIEIDSIIP</sequence>
<dbReference type="EMBL" id="FOIA01000029">
    <property type="protein sequence ID" value="SET47537.1"/>
    <property type="molecule type" value="Genomic_DNA"/>
</dbReference>
<feature type="compositionally biased region" description="Polar residues" evidence="6">
    <location>
        <begin position="295"/>
        <end position="337"/>
    </location>
</feature>
<dbReference type="Pfam" id="PF23892">
    <property type="entry name" value="Ig_CycH"/>
    <property type="match status" value="1"/>
</dbReference>
<organism evidence="10 11">
    <name type="scientific">Nitrosomonas marina</name>
    <dbReference type="NCBI Taxonomy" id="917"/>
    <lineage>
        <taxon>Bacteria</taxon>
        <taxon>Pseudomonadati</taxon>
        <taxon>Pseudomonadota</taxon>
        <taxon>Betaproteobacteria</taxon>
        <taxon>Nitrosomonadales</taxon>
        <taxon>Nitrosomonadaceae</taxon>
        <taxon>Nitrosomonas</taxon>
    </lineage>
</organism>
<keyword evidence="4 5" id="KW-0802">TPR repeat</keyword>
<keyword evidence="7" id="KW-0472">Membrane</keyword>
<dbReference type="InterPro" id="IPR019734">
    <property type="entry name" value="TPR_rpt"/>
</dbReference>
<dbReference type="GO" id="GO:0017004">
    <property type="term" value="P:cytochrome complex assembly"/>
    <property type="evidence" value="ECO:0007669"/>
    <property type="project" value="UniProtKB-KW"/>
</dbReference>
<feature type="transmembrane region" description="Helical" evidence="7">
    <location>
        <begin position="6"/>
        <end position="24"/>
    </location>
</feature>
<protein>
    <submittedName>
        <fullName evidence="10">Cytochrome c-type biogenesis protein CcmH</fullName>
    </submittedName>
</protein>
<feature type="domain" description="Cytochrome c-type biogenesis protein H TPR" evidence="9">
    <location>
        <begin position="161"/>
        <end position="278"/>
    </location>
</feature>
<dbReference type="RefSeq" id="WP_090660504.1">
    <property type="nucleotide sequence ID" value="NZ_FOIA01000029.1"/>
</dbReference>
<dbReference type="SUPFAM" id="SSF48452">
    <property type="entry name" value="TPR-like"/>
    <property type="match status" value="1"/>
</dbReference>
<name>A0A1I0ERV1_9PROT</name>
<feature type="domain" description="Cytochrome c-type biogenesis protein H Ig-like" evidence="8">
    <location>
        <begin position="342"/>
        <end position="447"/>
    </location>
</feature>
<evidence type="ECO:0000256" key="7">
    <source>
        <dbReference type="SAM" id="Phobius"/>
    </source>
</evidence>
<dbReference type="SMART" id="SM00028">
    <property type="entry name" value="TPR"/>
    <property type="match status" value="2"/>
</dbReference>
<evidence type="ECO:0000313" key="10">
    <source>
        <dbReference type="EMBL" id="SET47537.1"/>
    </source>
</evidence>